<sequence>MKLHSTISGEGAPLLILHGLYGCSDNWLTIAKELSEDFCIHRLDLRNHGRSPHSDEHNYTVMAEDIKEYMNDHELKKAIILGHSMGGKVAMLFTLTYPDRVDKLIVADIAPKNYTINYDGHIKILDVMRSLDLDEVDRRKEIEEQLTSLLKSEKVVKLVMKNLHRKKDKTFEWRINLPVLYDKLENITGGTEGWDKLQTKVPALFIKGENSHYLTLEDDFIIRKSFSNSELTVIPNAGHWLHAEQPELVIKTILYFIK</sequence>
<dbReference type="Pfam" id="PF00561">
    <property type="entry name" value="Abhydrolase_1"/>
    <property type="match status" value="1"/>
</dbReference>
<dbReference type="Proteomes" id="UP000251835">
    <property type="component" value="Unassembled WGS sequence"/>
</dbReference>
<evidence type="ECO:0000256" key="1">
    <source>
        <dbReference type="ARBA" id="ARBA00022801"/>
    </source>
</evidence>
<dbReference type="EMBL" id="QENZ01000003">
    <property type="protein sequence ID" value="PVX52346.1"/>
    <property type="molecule type" value="Genomic_DNA"/>
</dbReference>
<evidence type="ECO:0000313" key="3">
    <source>
        <dbReference type="EMBL" id="PVX52346.1"/>
    </source>
</evidence>
<keyword evidence="4" id="KW-1185">Reference proteome</keyword>
<gene>
    <name evidence="3" type="ORF">C7377_0660</name>
</gene>
<feature type="domain" description="AB hydrolase-1" evidence="2">
    <location>
        <begin position="13"/>
        <end position="245"/>
    </location>
</feature>
<organism evidence="3 4">
    <name type="scientific">Balneicella halophila</name>
    <dbReference type="NCBI Taxonomy" id="1537566"/>
    <lineage>
        <taxon>Bacteria</taxon>
        <taxon>Pseudomonadati</taxon>
        <taxon>Bacteroidota</taxon>
        <taxon>Bacteroidia</taxon>
        <taxon>Bacteroidales</taxon>
        <taxon>Balneicellaceae</taxon>
        <taxon>Balneicella</taxon>
    </lineage>
</organism>
<reference evidence="3 4" key="1">
    <citation type="submission" date="2018-05" db="EMBL/GenBank/DDBJ databases">
        <title>Genomic Encyclopedia of Type Strains, Phase IV (KMG-IV): sequencing the most valuable type-strain genomes for metagenomic binning, comparative biology and taxonomic classification.</title>
        <authorList>
            <person name="Goeker M."/>
        </authorList>
    </citation>
    <scope>NUCLEOTIDE SEQUENCE [LARGE SCALE GENOMIC DNA]</scope>
    <source>
        <strain evidence="3 4">DSM 28579</strain>
    </source>
</reference>
<dbReference type="PRINTS" id="PR00111">
    <property type="entry name" value="ABHYDROLASE"/>
</dbReference>
<dbReference type="OrthoDB" id="9808398at2"/>
<keyword evidence="1" id="KW-0378">Hydrolase</keyword>
<dbReference type="RefSeq" id="WP_116495884.1">
    <property type="nucleotide sequence ID" value="NZ_QENZ01000003.1"/>
</dbReference>
<name>A0A7L4URF7_BALHA</name>
<dbReference type="InterPro" id="IPR000073">
    <property type="entry name" value="AB_hydrolase_1"/>
</dbReference>
<dbReference type="GO" id="GO:0016787">
    <property type="term" value="F:hydrolase activity"/>
    <property type="evidence" value="ECO:0007669"/>
    <property type="project" value="UniProtKB-KW"/>
</dbReference>
<evidence type="ECO:0000259" key="2">
    <source>
        <dbReference type="Pfam" id="PF00561"/>
    </source>
</evidence>
<dbReference type="InterPro" id="IPR029058">
    <property type="entry name" value="AB_hydrolase_fold"/>
</dbReference>
<proteinExistence type="predicted"/>
<dbReference type="PANTHER" id="PTHR46118:SF4">
    <property type="entry name" value="PROTEIN ABHD11"/>
    <property type="match status" value="1"/>
</dbReference>
<dbReference type="AlphaFoldDB" id="A0A7L4URF7"/>
<dbReference type="SUPFAM" id="SSF53474">
    <property type="entry name" value="alpha/beta-Hydrolases"/>
    <property type="match status" value="1"/>
</dbReference>
<dbReference type="PROSITE" id="PS51257">
    <property type="entry name" value="PROKAR_LIPOPROTEIN"/>
    <property type="match status" value="1"/>
</dbReference>
<accession>A0A7L4URF7</accession>
<dbReference type="Gene3D" id="3.40.50.1820">
    <property type="entry name" value="alpha/beta hydrolase"/>
    <property type="match status" value="1"/>
</dbReference>
<dbReference type="PANTHER" id="PTHR46118">
    <property type="entry name" value="PROTEIN ABHD11"/>
    <property type="match status" value="1"/>
</dbReference>
<evidence type="ECO:0000313" key="4">
    <source>
        <dbReference type="Proteomes" id="UP000251835"/>
    </source>
</evidence>
<comment type="caution">
    <text evidence="3">The sequence shown here is derived from an EMBL/GenBank/DDBJ whole genome shotgun (WGS) entry which is preliminary data.</text>
</comment>
<protein>
    <submittedName>
        <fullName evidence="3">Pimeloyl-ACP methyl ester carboxylesterase</fullName>
    </submittedName>
</protein>